<sequence length="227" mass="24586">MNNTHPPPNQTPPPPSSGVFYLYLSHPFQRNALSSDFFTEVPHALSSLDQNPDASVIFLSGSGNHFCAGIDVKVFSTLTSLSSSYPDTARASEYLHGHAKFLQDAVTAIERCCKPVITVVRGRFGDSGGYGFDSEVAGNRWIVEFALTGRRFSAQKAKELGLISGFLDPKRSCKVSVFLLRVSFLILMILVLNGMVLAEVAPKPSVAVAGTKAILLRTLDLKVVQGR</sequence>
<evidence type="ECO:0000256" key="2">
    <source>
        <dbReference type="SAM" id="Phobius"/>
    </source>
</evidence>
<dbReference type="SUPFAM" id="SSF52096">
    <property type="entry name" value="ClpP/crotonase"/>
    <property type="match status" value="1"/>
</dbReference>
<dbReference type="GO" id="GO:0051750">
    <property type="term" value="F:delta(3,5)-delta(2,4)-dienoyl-CoA isomerase activity"/>
    <property type="evidence" value="ECO:0007669"/>
    <property type="project" value="TreeGrafter"/>
</dbReference>
<comment type="caution">
    <text evidence="3">The sequence shown here is derived from an EMBL/GenBank/DDBJ whole genome shotgun (WGS) entry which is preliminary data.</text>
</comment>
<dbReference type="OrthoDB" id="14970at2759"/>
<reference evidence="3" key="1">
    <citation type="submission" date="2022-02" db="EMBL/GenBank/DDBJ databases">
        <authorList>
            <person name="Henning P.M."/>
            <person name="McCubbin A.G."/>
            <person name="Shore J.S."/>
        </authorList>
    </citation>
    <scope>NUCLEOTIDE SEQUENCE</scope>
    <source>
        <strain evidence="3">F60SS</strain>
        <tissue evidence="3">Leaves</tissue>
    </source>
</reference>
<dbReference type="Gene3D" id="3.90.226.10">
    <property type="entry name" value="2-enoyl-CoA Hydratase, Chain A, domain 1"/>
    <property type="match status" value="2"/>
</dbReference>
<dbReference type="InterPro" id="IPR029045">
    <property type="entry name" value="ClpP/crotonase-like_dom_sf"/>
</dbReference>
<evidence type="ECO:0000256" key="1">
    <source>
        <dbReference type="ARBA" id="ARBA00005254"/>
    </source>
</evidence>
<dbReference type="EMBL" id="JAKUCV010004976">
    <property type="protein sequence ID" value="KAJ4833297.1"/>
    <property type="molecule type" value="Genomic_DNA"/>
</dbReference>
<dbReference type="InterPro" id="IPR045002">
    <property type="entry name" value="Ech1-like"/>
</dbReference>
<proteinExistence type="inferred from homology"/>
<dbReference type="Proteomes" id="UP001141552">
    <property type="component" value="Unassembled WGS sequence"/>
</dbReference>
<organism evidence="3 4">
    <name type="scientific">Turnera subulata</name>
    <dbReference type="NCBI Taxonomy" id="218843"/>
    <lineage>
        <taxon>Eukaryota</taxon>
        <taxon>Viridiplantae</taxon>
        <taxon>Streptophyta</taxon>
        <taxon>Embryophyta</taxon>
        <taxon>Tracheophyta</taxon>
        <taxon>Spermatophyta</taxon>
        <taxon>Magnoliopsida</taxon>
        <taxon>eudicotyledons</taxon>
        <taxon>Gunneridae</taxon>
        <taxon>Pentapetalae</taxon>
        <taxon>rosids</taxon>
        <taxon>fabids</taxon>
        <taxon>Malpighiales</taxon>
        <taxon>Passifloraceae</taxon>
        <taxon>Turnera</taxon>
    </lineage>
</organism>
<reference evidence="3" key="2">
    <citation type="journal article" date="2023" name="Plants (Basel)">
        <title>Annotation of the Turnera subulata (Passifloraceae) Draft Genome Reveals the S-Locus Evolved after the Divergence of Turneroideae from Passifloroideae in a Stepwise Manner.</title>
        <authorList>
            <person name="Henning P.M."/>
            <person name="Roalson E.H."/>
            <person name="Mir W."/>
            <person name="McCubbin A.G."/>
            <person name="Shore J.S."/>
        </authorList>
    </citation>
    <scope>NUCLEOTIDE SEQUENCE</scope>
    <source>
        <tissue evidence="3">Leaves</tissue>
    </source>
</reference>
<keyword evidence="2" id="KW-0812">Transmembrane</keyword>
<name>A0A9Q0J9Q6_9ROSI</name>
<comment type="similarity">
    <text evidence="1">Belongs to the enoyl-CoA hydratase/isomerase family.</text>
</comment>
<gene>
    <name evidence="3" type="ORF">Tsubulata_004317</name>
</gene>
<dbReference type="Pfam" id="PF00378">
    <property type="entry name" value="ECH_1"/>
    <property type="match status" value="1"/>
</dbReference>
<dbReference type="InterPro" id="IPR001753">
    <property type="entry name" value="Enoyl-CoA_hydra/iso"/>
</dbReference>
<keyword evidence="4" id="KW-1185">Reference proteome</keyword>
<dbReference type="PANTHER" id="PTHR43149:SF1">
    <property type="entry name" value="DELTA(3,5)-DELTA(2,4)-DIENOYL-COA ISOMERASE, MITOCHONDRIAL"/>
    <property type="match status" value="1"/>
</dbReference>
<accession>A0A9Q0J9Q6</accession>
<dbReference type="CDD" id="cd06558">
    <property type="entry name" value="crotonase-like"/>
    <property type="match status" value="1"/>
</dbReference>
<evidence type="ECO:0000313" key="3">
    <source>
        <dbReference type="EMBL" id="KAJ4833297.1"/>
    </source>
</evidence>
<keyword evidence="2" id="KW-1133">Transmembrane helix</keyword>
<feature type="transmembrane region" description="Helical" evidence="2">
    <location>
        <begin position="178"/>
        <end position="198"/>
    </location>
</feature>
<dbReference type="AlphaFoldDB" id="A0A9Q0J9Q6"/>
<protein>
    <submittedName>
        <fullName evidence="3">Uncharacterized protein</fullName>
    </submittedName>
</protein>
<evidence type="ECO:0000313" key="4">
    <source>
        <dbReference type="Proteomes" id="UP001141552"/>
    </source>
</evidence>
<dbReference type="PANTHER" id="PTHR43149">
    <property type="entry name" value="ENOYL-COA HYDRATASE"/>
    <property type="match status" value="1"/>
</dbReference>
<keyword evidence="2" id="KW-0472">Membrane</keyword>